<dbReference type="Proteomes" id="UP000278962">
    <property type="component" value="Unassembled WGS sequence"/>
</dbReference>
<sequence length="174" mass="17980">MLCDLEHDELTPHIGGAQAIVFAAGAGPGSGPERKQTVDYGAAVKCIEAAQATGVDRFVIVSSIGIQDAVHAGPMRAYLEAKGAADDALRTSGLSWTIVKPGVLTDEPGSGTVDLSVGPARRDPVSRDNVALVLYHVLLADNTIRAEFELFDGPTPVRAAVEALQPGSGPVNVV</sequence>
<name>A0A660LAE8_9ACTN</name>
<dbReference type="AlphaFoldDB" id="A0A660LAE8"/>
<dbReference type="InterPro" id="IPR036291">
    <property type="entry name" value="NAD(P)-bd_dom_sf"/>
</dbReference>
<keyword evidence="3" id="KW-1185">Reference proteome</keyword>
<proteinExistence type="predicted"/>
<dbReference type="PANTHER" id="PTHR15020">
    <property type="entry name" value="FLAVIN REDUCTASE-RELATED"/>
    <property type="match status" value="1"/>
</dbReference>
<evidence type="ECO:0000259" key="1">
    <source>
        <dbReference type="Pfam" id="PF13460"/>
    </source>
</evidence>
<accession>A0A660LAE8</accession>
<gene>
    <name evidence="2" type="ORF">C8N24_1361</name>
</gene>
<comment type="caution">
    <text evidence="2">The sequence shown here is derived from an EMBL/GenBank/DDBJ whole genome shotgun (WGS) entry which is preliminary data.</text>
</comment>
<dbReference type="EMBL" id="RBIL01000001">
    <property type="protein sequence ID" value="RKQ91539.1"/>
    <property type="molecule type" value="Genomic_DNA"/>
</dbReference>
<dbReference type="PANTHER" id="PTHR15020:SF50">
    <property type="entry name" value="UPF0659 PROTEIN YMR090W"/>
    <property type="match status" value="1"/>
</dbReference>
<feature type="domain" description="NAD(P)-binding" evidence="1">
    <location>
        <begin position="6"/>
        <end position="138"/>
    </location>
</feature>
<dbReference type="Pfam" id="PF13460">
    <property type="entry name" value="NAD_binding_10"/>
    <property type="match status" value="1"/>
</dbReference>
<protein>
    <submittedName>
        <fullName evidence="2">Putative NAD(P)-binding protein</fullName>
    </submittedName>
</protein>
<dbReference type="Gene3D" id="3.40.50.720">
    <property type="entry name" value="NAD(P)-binding Rossmann-like Domain"/>
    <property type="match status" value="1"/>
</dbReference>
<evidence type="ECO:0000313" key="3">
    <source>
        <dbReference type="Proteomes" id="UP000278962"/>
    </source>
</evidence>
<organism evidence="2 3">
    <name type="scientific">Solirubrobacter pauli</name>
    <dbReference type="NCBI Taxonomy" id="166793"/>
    <lineage>
        <taxon>Bacteria</taxon>
        <taxon>Bacillati</taxon>
        <taxon>Actinomycetota</taxon>
        <taxon>Thermoleophilia</taxon>
        <taxon>Solirubrobacterales</taxon>
        <taxon>Solirubrobacteraceae</taxon>
        <taxon>Solirubrobacter</taxon>
    </lineage>
</organism>
<dbReference type="InterPro" id="IPR016040">
    <property type="entry name" value="NAD(P)-bd_dom"/>
</dbReference>
<reference evidence="2 3" key="1">
    <citation type="submission" date="2018-10" db="EMBL/GenBank/DDBJ databases">
        <title>Genomic Encyclopedia of Archaeal and Bacterial Type Strains, Phase II (KMG-II): from individual species to whole genera.</title>
        <authorList>
            <person name="Goeker M."/>
        </authorList>
    </citation>
    <scope>NUCLEOTIDE SEQUENCE [LARGE SCALE GENOMIC DNA]</scope>
    <source>
        <strain evidence="2 3">DSM 14954</strain>
    </source>
</reference>
<dbReference type="SUPFAM" id="SSF51735">
    <property type="entry name" value="NAD(P)-binding Rossmann-fold domains"/>
    <property type="match status" value="1"/>
</dbReference>
<evidence type="ECO:0000313" key="2">
    <source>
        <dbReference type="EMBL" id="RKQ91539.1"/>
    </source>
</evidence>